<protein>
    <recommendedName>
        <fullName evidence="3">Nucleotidyl transferase AbiEii/AbiGii toxin family protein</fullName>
    </recommendedName>
</protein>
<organism evidence="1 2">
    <name type="scientific">Candidatus Tanganyikabacteria bacterium</name>
    <dbReference type="NCBI Taxonomy" id="2961651"/>
    <lineage>
        <taxon>Bacteria</taxon>
        <taxon>Bacillati</taxon>
        <taxon>Candidatus Sericytochromatia</taxon>
        <taxon>Candidatus Tanganyikabacteria</taxon>
    </lineage>
</organism>
<comment type="caution">
    <text evidence="1">The sequence shown here is derived from an EMBL/GenBank/DDBJ whole genome shotgun (WGS) entry which is preliminary data.</text>
</comment>
<accession>A0A938BMT9</accession>
<dbReference type="InterPro" id="IPR043519">
    <property type="entry name" value="NT_sf"/>
</dbReference>
<dbReference type="EMBL" id="VGJX01000247">
    <property type="protein sequence ID" value="MBM3274549.1"/>
    <property type="molecule type" value="Genomic_DNA"/>
</dbReference>
<dbReference type="Gene3D" id="3.30.460.40">
    <property type="match status" value="1"/>
</dbReference>
<evidence type="ECO:0000313" key="1">
    <source>
        <dbReference type="EMBL" id="MBM3274549.1"/>
    </source>
</evidence>
<gene>
    <name evidence="1" type="ORF">FJZ00_05325</name>
</gene>
<evidence type="ECO:0000313" key="2">
    <source>
        <dbReference type="Proteomes" id="UP000703893"/>
    </source>
</evidence>
<proteinExistence type="predicted"/>
<evidence type="ECO:0008006" key="3">
    <source>
        <dbReference type="Google" id="ProtNLM"/>
    </source>
</evidence>
<dbReference type="AlphaFoldDB" id="A0A938BMT9"/>
<sequence>MAGDIREHARCSLMFTLYVAISSYSHDVVEISHAEVMITIPGTWRALPVWRVSDHSAYDLRVMADSPYETVFRGLAVSGVDYLVVGGVAVVLHGHLRFTADLDLVLSLDPENVATAVTAFAGMGFLPRAPVPLADFADATKRKEWTEERGMVVFSLWHPQMPGLEVDIFLDEPLPFSEAAVRSVRISMGEFAVPVVGIEDLIALKRAVGRPVDLADIERLEAIRRERAKDG</sequence>
<dbReference type="Proteomes" id="UP000703893">
    <property type="component" value="Unassembled WGS sequence"/>
</dbReference>
<name>A0A938BMT9_9BACT</name>
<reference evidence="1 2" key="1">
    <citation type="submission" date="2019-03" db="EMBL/GenBank/DDBJ databases">
        <title>Lake Tanganyika Metagenome-Assembled Genomes (MAGs).</title>
        <authorList>
            <person name="Tran P."/>
        </authorList>
    </citation>
    <scope>NUCLEOTIDE SEQUENCE [LARGE SCALE GENOMIC DNA]</scope>
    <source>
        <strain evidence="1">K_DeepCast_65m_m2_236</strain>
    </source>
</reference>
<dbReference type="SUPFAM" id="SSF81301">
    <property type="entry name" value="Nucleotidyltransferase"/>
    <property type="match status" value="1"/>
</dbReference>